<feature type="compositionally biased region" description="Low complexity" evidence="1">
    <location>
        <begin position="801"/>
        <end position="814"/>
    </location>
</feature>
<accession>A0AAN9U6X0</accession>
<dbReference type="InterPro" id="IPR011993">
    <property type="entry name" value="PH-like_dom_sf"/>
</dbReference>
<feature type="compositionally biased region" description="Basic and acidic residues" evidence="1">
    <location>
        <begin position="32"/>
        <end position="53"/>
    </location>
</feature>
<feature type="compositionally biased region" description="Polar residues" evidence="1">
    <location>
        <begin position="815"/>
        <end position="835"/>
    </location>
</feature>
<dbReference type="PANTHER" id="PTHR38700:SF1">
    <property type="entry name" value="PH DOMAIN-CONTAINING PROTEIN"/>
    <property type="match status" value="1"/>
</dbReference>
<feature type="region of interest" description="Disordered" evidence="1">
    <location>
        <begin position="700"/>
        <end position="775"/>
    </location>
</feature>
<feature type="region of interest" description="Disordered" evidence="1">
    <location>
        <begin position="880"/>
        <end position="1049"/>
    </location>
</feature>
<feature type="compositionally biased region" description="Gly residues" evidence="1">
    <location>
        <begin position="1031"/>
        <end position="1049"/>
    </location>
</feature>
<feature type="compositionally biased region" description="Gly residues" evidence="1">
    <location>
        <begin position="844"/>
        <end position="853"/>
    </location>
</feature>
<dbReference type="Gene3D" id="3.10.20.90">
    <property type="entry name" value="Phosphatidylinositol 3-kinase Catalytic Subunit, Chain A, domain 1"/>
    <property type="match status" value="1"/>
</dbReference>
<gene>
    <name evidence="2" type="ORF">SLS53_005107</name>
</gene>
<feature type="compositionally biased region" description="Polar residues" evidence="1">
    <location>
        <begin position="943"/>
        <end position="955"/>
    </location>
</feature>
<feature type="region of interest" description="Disordered" evidence="1">
    <location>
        <begin position="128"/>
        <end position="148"/>
    </location>
</feature>
<name>A0AAN9U6X0_9PEZI</name>
<sequence length="1062" mass="114038">MGEESALTRTSAPAMSTESERVSRYRALRGKSVSESRKAIDDALGESKQDQPKENTPFLRRSAFGSRIMKRRSKTLSQIDTSEFREIAAHFPVPPVPQVPLTPREHNIASRPRAAVKPVSIISEATGKHSVEQDRIQSSRATSPPPFTFPVARAVTTDNAVRGSCDVDWERPEHEEQKGQLDEEEAARLADRLEAETDRILAEQKKLDLARLHQQLLATQSGVPVSLGTTSIKARSPVLGKLNFFVRGRSSKAATLSPVSSTTASVDYSRAQSLDPMLSPRAFFEPGGHCLLMTPPLSPMSSNQNNERTVIVRYRGLNMNLTVMPDTSTVDLLFQASDSVTHTINTASSVVYECYSQLGLERRLRRYERIRNVLNSWDRDTQNILLILPSSSVDSDRDLDMSSVPSTQAPTAGFILQMHHSSRPGKWNKRWITLSENGQMLSSKKAGPHPSGKDSQYLCHLSDYDIYTIMSDCASGIDEAGANSASSVVKNLKPPKKFVYAVKSQRRTMAHADTANFVHFFCTDDPAVAHRFHASVHAWRSWYMVKARREAQRKRIMDAERDRPPQITPIRHNKTVKSVSHVKVPGLGHRMRVSIDETPYTIGEFQPLVDLQRFDKPIDEFGKDWIPDPRLSALLPSNLDVSAAGTDGGATPNGTADGTATIAATGIVTPAPTPTVEEVVMSGLWGMSSGDRCRKQIQRKASSATGQAAVAQRQTVDGSQASGGGVSIAISSPTEGNTPTGGNSPTKPPSSRPRNGTESEPSSSPRPEPRSWLPSAAEHTARIKAEQERLERLYNSAPRLQQQHQHSQQPQRPSTSTGIAPSQRHTNLSGYQQYSPPYARGGRHGGGGGGGSGKRTAGGYPAALGDMAGHIRAVSQWAEMPNNNNNANNANNNNSSINSNGMNNNGNSNNNPPPSPSSFSSSRPRFLEVPDPRAMPPLLRKPSAQSMGRRPSTSGGERGRTQGQQSQLQLQGRGRSGSVASARRGQGGGNGNGGGGGGGGGSSIGSPPLGSLPPVPPMPPHIRPATRDGSCVGGGSGGGFGGAGLGGAQGLVTARVSLSAMR</sequence>
<evidence type="ECO:0000313" key="2">
    <source>
        <dbReference type="EMBL" id="KAK7741042.1"/>
    </source>
</evidence>
<dbReference type="Proteomes" id="UP001320245">
    <property type="component" value="Unassembled WGS sequence"/>
</dbReference>
<reference evidence="2 3" key="1">
    <citation type="journal article" date="2023" name="PLoS ONE">
        <title>Cytospora paraplurivora sp. nov. isolated from orchards with fruit tree decline syndrome in Ontario, Canada.</title>
        <authorList>
            <person name="Ilyukhin E."/>
            <person name="Nguyen H.D.T."/>
            <person name="Castle A.J."/>
            <person name="Ellouze W."/>
        </authorList>
    </citation>
    <scope>NUCLEOTIDE SEQUENCE [LARGE SCALE GENOMIC DNA]</scope>
    <source>
        <strain evidence="2 3">FDS-564</strain>
    </source>
</reference>
<protein>
    <recommendedName>
        <fullName evidence="4">PH domain-containing protein</fullName>
    </recommendedName>
</protein>
<comment type="caution">
    <text evidence="2">The sequence shown here is derived from an EMBL/GenBank/DDBJ whole genome shotgun (WGS) entry which is preliminary data.</text>
</comment>
<feature type="region of interest" description="Disordered" evidence="1">
    <location>
        <begin position="1"/>
        <end position="64"/>
    </location>
</feature>
<feature type="compositionally biased region" description="Polar residues" evidence="1">
    <location>
        <begin position="733"/>
        <end position="745"/>
    </location>
</feature>
<dbReference type="InterPro" id="IPR029071">
    <property type="entry name" value="Ubiquitin-like_domsf"/>
</dbReference>
<evidence type="ECO:0000256" key="1">
    <source>
        <dbReference type="SAM" id="MobiDB-lite"/>
    </source>
</evidence>
<feature type="compositionally biased region" description="Pro residues" evidence="1">
    <location>
        <begin position="1010"/>
        <end position="1022"/>
    </location>
</feature>
<feature type="region of interest" description="Disordered" evidence="1">
    <location>
        <begin position="798"/>
        <end position="854"/>
    </location>
</feature>
<evidence type="ECO:0000313" key="3">
    <source>
        <dbReference type="Proteomes" id="UP001320245"/>
    </source>
</evidence>
<dbReference type="PANTHER" id="PTHR38700">
    <property type="entry name" value="YALI0E22418P"/>
    <property type="match status" value="1"/>
</dbReference>
<keyword evidence="3" id="KW-1185">Reference proteome</keyword>
<feature type="compositionally biased region" description="Gly residues" evidence="1">
    <location>
        <begin position="985"/>
        <end position="1003"/>
    </location>
</feature>
<feature type="compositionally biased region" description="Polar residues" evidence="1">
    <location>
        <begin position="7"/>
        <end position="17"/>
    </location>
</feature>
<dbReference type="Gene3D" id="2.30.29.30">
    <property type="entry name" value="Pleckstrin-homology domain (PH domain)/Phosphotyrosine-binding domain (PTB)"/>
    <property type="match status" value="1"/>
</dbReference>
<dbReference type="AlphaFoldDB" id="A0AAN9U6X0"/>
<proteinExistence type="predicted"/>
<feature type="compositionally biased region" description="Polar residues" evidence="1">
    <location>
        <begin position="700"/>
        <end position="717"/>
    </location>
</feature>
<organism evidence="2 3">
    <name type="scientific">Cytospora paraplurivora</name>
    <dbReference type="NCBI Taxonomy" id="2898453"/>
    <lineage>
        <taxon>Eukaryota</taxon>
        <taxon>Fungi</taxon>
        <taxon>Dikarya</taxon>
        <taxon>Ascomycota</taxon>
        <taxon>Pezizomycotina</taxon>
        <taxon>Sordariomycetes</taxon>
        <taxon>Sordariomycetidae</taxon>
        <taxon>Diaporthales</taxon>
        <taxon>Cytosporaceae</taxon>
        <taxon>Cytospora</taxon>
    </lineage>
</organism>
<feature type="compositionally biased region" description="Low complexity" evidence="1">
    <location>
        <begin position="961"/>
        <end position="984"/>
    </location>
</feature>
<evidence type="ECO:0008006" key="4">
    <source>
        <dbReference type="Google" id="ProtNLM"/>
    </source>
</evidence>
<dbReference type="SUPFAM" id="SSF54236">
    <property type="entry name" value="Ubiquitin-like"/>
    <property type="match status" value="1"/>
</dbReference>
<feature type="compositionally biased region" description="Low complexity" evidence="1">
    <location>
        <begin position="881"/>
        <end position="910"/>
    </location>
</feature>
<dbReference type="EMBL" id="JAJSPL020000018">
    <property type="protein sequence ID" value="KAK7741042.1"/>
    <property type="molecule type" value="Genomic_DNA"/>
</dbReference>
<feature type="compositionally biased region" description="Basic and acidic residues" evidence="1">
    <location>
        <begin position="128"/>
        <end position="137"/>
    </location>
</feature>